<sequence>MHRTVRHGRRPGRAALPGILVTALVLAGLPAALPAAAASRPAEAPACTDAVPEADAAAALAQRCGTDVEVTSARTEWVTSVAQPDGTMRLDVSAQAVRARQDGAWVDVDNAVVPGDGGFAVASPVLPMTFSDGTGDEPLVRLERDGHTVSFDVPFDLPAPEVSGAELTYADVLPGVDLVVTVNPDATGFSEVLRVESAQAAAHPRLRELTFPVETSDGVEVRADDGGFVLADDAGRTVLASSTPAMWDSADRSTPDARGPVRSTAAPGAGSGSWAATLGTGTVDAAGDPRVERTVEPMGGEVVAHLPAEVTPDAVTIEPDTDLLTSPSTVWPVFIDPSVSGNLSRWAAVRTVYGTKYRFTGDEGVGLCSRATSTTCPDTYMSRLLWQFDGLQAVGDLDPADVLSATFAVTGTHSYSCAPAPVTLHMVSGFDQSVAYPGGTYWAPLHTLTVAHRAGCPAGQDPRRIEFDATAQGRAVAAANGSEAAFGIASHESTMANWKRYGWDATFSLTYNRAPSTPSAVRTTGPDSACVTGPGRPVLRSSPTLRAVVGDPDGGNVHADFDLVSAVNTAVVVWDPAATPAQGSGSEHAVQVPGTLNDGGLYQWRVRGIDPSGAVGPVVACEFAVDRTAPVQPTVATMPGQAAEYAEDAVRGGAGIPGLFAFSPAGSTDVVSYRYSFDSEALHLEVPASTPRITWTPPSGGPHRLYVQSVDAAGWTSPKREYRFTVDTASVSDAWRFDETGGPTAASAVPGSPNTLAVSASVTRVDGLRAELDGRPEDRALRFDEAADVASSATRVVDTAGTFGVMAYVKSDDAGRTAVAVSQDGRQVSGFSLGQLNDARCPTESKTCWAFWVPSSDATGATTVAAVSDVPVRAGYWVQLAAARTDGNRLTLSVCEIPKPTEDVDRNPVSAEPQVAPPGWAATGSFQVGRGRVAGAPGDAWRGAVGEVRTYTSGIDEPKLLVSCTNPQTILPVLDDPLPPTPPATNAGGNDFDGNGRADVFWVDDSGRWRVSYNGTTPWVVVNGAPGVRADQLRFGDLDGDGRDDVFFANPGDGWWIVSYGATSPWKAVAYAGVPNDQLALADVTGDGKDDVLWANPSTGVWSMADIGVSGWRQINTLPGVRMDQVRFSDVDGDGKDDVFFANPADGYWYVSSGATQPWRKDGYAGVPNDQLALGDLTGDGKADVLWANPADGTWHRARLGISGWERVNYAPGAPAGQLQLADVTGDGKDDVFFPYHDGRWLVSSGADTGWATVNTLPAPAAQLRVR</sequence>
<reference evidence="4 5" key="2">
    <citation type="submission" date="2020-08" db="EMBL/GenBank/DDBJ databases">
        <authorList>
            <person name="Partida-Martinez L."/>
            <person name="Huntemann M."/>
            <person name="Clum A."/>
            <person name="Wang J."/>
            <person name="Palaniappan K."/>
            <person name="Ritter S."/>
            <person name="Chen I.-M."/>
            <person name="Stamatis D."/>
            <person name="Reddy T."/>
            <person name="O'Malley R."/>
            <person name="Daum C."/>
            <person name="Shapiro N."/>
            <person name="Ivanova N."/>
            <person name="Kyrpides N."/>
            <person name="Woyke T."/>
        </authorList>
    </citation>
    <scope>NUCLEOTIDE SEQUENCE [LARGE SCALE GENOMIC DNA]</scope>
    <source>
        <strain evidence="4 5">RAS26</strain>
    </source>
</reference>
<feature type="compositionally biased region" description="Low complexity" evidence="2">
    <location>
        <begin position="263"/>
        <end position="276"/>
    </location>
</feature>
<dbReference type="InterPro" id="IPR013517">
    <property type="entry name" value="FG-GAP"/>
</dbReference>
<dbReference type="RefSeq" id="WP_183296348.1">
    <property type="nucleotide sequence ID" value="NZ_JACHVX010000003.1"/>
</dbReference>
<reference evidence="4 5" key="1">
    <citation type="submission" date="2020-08" db="EMBL/GenBank/DDBJ databases">
        <title>The Agave Microbiome: Exploring the role of microbial communities in plant adaptations to desert environments.</title>
        <authorList>
            <person name="Partida-Martinez L.P."/>
        </authorList>
    </citation>
    <scope>NUCLEOTIDE SEQUENCE [LARGE SCALE GENOMIC DNA]</scope>
    <source>
        <strain evidence="4 5">RAS26</strain>
    </source>
</reference>
<organism evidence="4 5">
    <name type="scientific">Cellulomonas cellasea</name>
    <dbReference type="NCBI Taxonomy" id="43670"/>
    <lineage>
        <taxon>Bacteria</taxon>
        <taxon>Bacillati</taxon>
        <taxon>Actinomycetota</taxon>
        <taxon>Actinomycetes</taxon>
        <taxon>Micrococcales</taxon>
        <taxon>Cellulomonadaceae</taxon>
        <taxon>Cellulomonas</taxon>
    </lineage>
</organism>
<dbReference type="InterPro" id="IPR028994">
    <property type="entry name" value="Integrin_alpha_N"/>
</dbReference>
<dbReference type="AlphaFoldDB" id="A0A7W4YBC3"/>
<comment type="caution">
    <text evidence="4">The sequence shown here is derived from an EMBL/GenBank/DDBJ whole genome shotgun (WGS) entry which is preliminary data.</text>
</comment>
<protein>
    <recommendedName>
        <fullName evidence="6">LamG-like jellyroll fold domain-containing protein</fullName>
    </recommendedName>
</protein>
<dbReference type="SUPFAM" id="SSF69318">
    <property type="entry name" value="Integrin alpha N-terminal domain"/>
    <property type="match status" value="1"/>
</dbReference>
<name>A0A7W4YBC3_9CELL</name>
<feature type="signal peptide" evidence="3">
    <location>
        <begin position="1"/>
        <end position="37"/>
    </location>
</feature>
<evidence type="ECO:0000256" key="1">
    <source>
        <dbReference type="ARBA" id="ARBA00022729"/>
    </source>
</evidence>
<dbReference type="Pfam" id="PF13517">
    <property type="entry name" value="FG-GAP_3"/>
    <property type="match status" value="2"/>
</dbReference>
<feature type="compositionally biased region" description="Polar residues" evidence="2">
    <location>
        <begin position="516"/>
        <end position="526"/>
    </location>
</feature>
<dbReference type="PANTHER" id="PTHR46580:SF4">
    <property type="entry name" value="ATP_GTP-BINDING PROTEIN"/>
    <property type="match status" value="1"/>
</dbReference>
<dbReference type="Gene3D" id="2.60.120.200">
    <property type="match status" value="1"/>
</dbReference>
<gene>
    <name evidence="4" type="ORF">FHR80_002453</name>
</gene>
<evidence type="ECO:0000313" key="4">
    <source>
        <dbReference type="EMBL" id="MBB2923528.1"/>
    </source>
</evidence>
<feature type="region of interest" description="Disordered" evidence="2">
    <location>
        <begin position="516"/>
        <end position="536"/>
    </location>
</feature>
<keyword evidence="1 3" id="KW-0732">Signal</keyword>
<dbReference type="PANTHER" id="PTHR46580">
    <property type="entry name" value="SENSOR KINASE-RELATED"/>
    <property type="match status" value="1"/>
</dbReference>
<evidence type="ECO:0000313" key="5">
    <source>
        <dbReference type="Proteomes" id="UP000518206"/>
    </source>
</evidence>
<evidence type="ECO:0008006" key="6">
    <source>
        <dbReference type="Google" id="ProtNLM"/>
    </source>
</evidence>
<dbReference type="EMBL" id="JACHVX010000003">
    <property type="protein sequence ID" value="MBB2923528.1"/>
    <property type="molecule type" value="Genomic_DNA"/>
</dbReference>
<feature type="region of interest" description="Disordered" evidence="2">
    <location>
        <begin position="245"/>
        <end position="284"/>
    </location>
</feature>
<accession>A0A7W4YBC3</accession>
<dbReference type="Proteomes" id="UP000518206">
    <property type="component" value="Unassembled WGS sequence"/>
</dbReference>
<proteinExistence type="predicted"/>
<feature type="chain" id="PRO_5031334255" description="LamG-like jellyroll fold domain-containing protein" evidence="3">
    <location>
        <begin position="38"/>
        <end position="1267"/>
    </location>
</feature>
<evidence type="ECO:0000256" key="2">
    <source>
        <dbReference type="SAM" id="MobiDB-lite"/>
    </source>
</evidence>
<evidence type="ECO:0000256" key="3">
    <source>
        <dbReference type="SAM" id="SignalP"/>
    </source>
</evidence>